<feature type="chain" id="PRO_5032300877" evidence="2">
    <location>
        <begin position="20"/>
        <end position="280"/>
    </location>
</feature>
<feature type="region of interest" description="Disordered" evidence="1">
    <location>
        <begin position="79"/>
        <end position="141"/>
    </location>
</feature>
<dbReference type="AlphaFoldDB" id="A0A811SHF1"/>
<accession>A0A811SHF1</accession>
<comment type="caution">
    <text evidence="3">The sequence shown here is derived from an EMBL/GenBank/DDBJ whole genome shotgun (WGS) entry which is preliminary data.</text>
</comment>
<organism evidence="3 4">
    <name type="scientific">Miscanthus lutarioriparius</name>
    <dbReference type="NCBI Taxonomy" id="422564"/>
    <lineage>
        <taxon>Eukaryota</taxon>
        <taxon>Viridiplantae</taxon>
        <taxon>Streptophyta</taxon>
        <taxon>Embryophyta</taxon>
        <taxon>Tracheophyta</taxon>
        <taxon>Spermatophyta</taxon>
        <taxon>Magnoliopsida</taxon>
        <taxon>Liliopsida</taxon>
        <taxon>Poales</taxon>
        <taxon>Poaceae</taxon>
        <taxon>PACMAD clade</taxon>
        <taxon>Panicoideae</taxon>
        <taxon>Andropogonodae</taxon>
        <taxon>Andropogoneae</taxon>
        <taxon>Saccharinae</taxon>
        <taxon>Miscanthus</taxon>
    </lineage>
</organism>
<gene>
    <name evidence="3" type="ORF">NCGR_LOCUS64188</name>
</gene>
<keyword evidence="2" id="KW-0732">Signal</keyword>
<name>A0A811SHF1_9POAL</name>
<evidence type="ECO:0000313" key="3">
    <source>
        <dbReference type="EMBL" id="CAD6340090.1"/>
    </source>
</evidence>
<evidence type="ECO:0000256" key="2">
    <source>
        <dbReference type="SAM" id="SignalP"/>
    </source>
</evidence>
<protein>
    <submittedName>
        <fullName evidence="3">Uncharacterized protein</fullName>
    </submittedName>
</protein>
<keyword evidence="4" id="KW-1185">Reference proteome</keyword>
<feature type="signal peptide" evidence="2">
    <location>
        <begin position="1"/>
        <end position="19"/>
    </location>
</feature>
<reference evidence="3" key="1">
    <citation type="submission" date="2020-10" db="EMBL/GenBank/DDBJ databases">
        <authorList>
            <person name="Han B."/>
            <person name="Lu T."/>
            <person name="Zhao Q."/>
            <person name="Huang X."/>
            <person name="Zhao Y."/>
        </authorList>
    </citation>
    <scope>NUCLEOTIDE SEQUENCE</scope>
</reference>
<sequence>MLSSRLSLSPAVVLLLALARSPDPRLVPLLCHVHGVLRWVRGQIRSGGSHLQSPSIPLFFIPESRLGLVLSILDASPSSVRRSHRQSPPPPGLRSPLRYRGCGSGPSHRHFWRSGSRAVEEPETTKMARGVGDTDEGEFDHSQNDELRMCGLARDDEEDDVREDCADLFGRSAADPLPCDQDAVPVHGEGADPDADGGDSVEAEAAAMRIIVFFIIGAVEQNERGFADLCFPFPPRVTDEYDDDCTQRSDFRERGEKAACESCMAQQSTLNSPSVRGDEG</sequence>
<dbReference type="EMBL" id="CAJGYO010000019">
    <property type="protein sequence ID" value="CAD6340090.1"/>
    <property type="molecule type" value="Genomic_DNA"/>
</dbReference>
<evidence type="ECO:0000256" key="1">
    <source>
        <dbReference type="SAM" id="MobiDB-lite"/>
    </source>
</evidence>
<dbReference type="Proteomes" id="UP000604825">
    <property type="component" value="Unassembled WGS sequence"/>
</dbReference>
<evidence type="ECO:0000313" key="4">
    <source>
        <dbReference type="Proteomes" id="UP000604825"/>
    </source>
</evidence>
<proteinExistence type="predicted"/>